<gene>
    <name evidence="1" type="ORF">CFR77_12685</name>
</gene>
<dbReference type="Proteomes" id="UP000247814">
    <property type="component" value="Unassembled WGS sequence"/>
</dbReference>
<evidence type="ECO:0000313" key="2">
    <source>
        <dbReference type="Proteomes" id="UP000247814"/>
    </source>
</evidence>
<proteinExistence type="predicted"/>
<sequence>MQSMAVVQDAASFFVPSRHGLPDQNFMAHEAGLGKRRDDMVLNTGINAMDYNQDRKITGSRDGKR</sequence>
<protein>
    <submittedName>
        <fullName evidence="1">Uncharacterized protein</fullName>
    </submittedName>
</protein>
<name>A0A318QSD8_9PROT</name>
<reference evidence="1 2" key="1">
    <citation type="submission" date="2017-07" db="EMBL/GenBank/DDBJ databases">
        <title>A draft genome sequence of Komagataeibacter sucrofermentans LMG 18788.</title>
        <authorList>
            <person name="Skraban J."/>
            <person name="Cleenwerck I."/>
            <person name="Vandamme P."/>
            <person name="Trcek J."/>
        </authorList>
    </citation>
    <scope>NUCLEOTIDE SEQUENCE [LARGE SCALE GENOMIC DNA]</scope>
    <source>
        <strain evidence="1 2">LMG 18788</strain>
    </source>
</reference>
<accession>A0A318QSD8</accession>
<dbReference type="AlphaFoldDB" id="A0A318QSD8"/>
<organism evidence="1 2">
    <name type="scientific">Komagataeibacter sucrofermentans</name>
    <dbReference type="NCBI Taxonomy" id="1053551"/>
    <lineage>
        <taxon>Bacteria</taxon>
        <taxon>Pseudomonadati</taxon>
        <taxon>Pseudomonadota</taxon>
        <taxon>Alphaproteobacteria</taxon>
        <taxon>Acetobacterales</taxon>
        <taxon>Acetobacteraceae</taxon>
        <taxon>Komagataeibacter</taxon>
    </lineage>
</organism>
<comment type="caution">
    <text evidence="1">The sequence shown here is derived from an EMBL/GenBank/DDBJ whole genome shotgun (WGS) entry which is preliminary data.</text>
</comment>
<dbReference type="RefSeq" id="WP_110569865.1">
    <property type="nucleotide sequence ID" value="NZ_CP137152.1"/>
</dbReference>
<evidence type="ECO:0000313" key="1">
    <source>
        <dbReference type="EMBL" id="PYD78049.1"/>
    </source>
</evidence>
<dbReference type="EMBL" id="NKUA01000019">
    <property type="protein sequence ID" value="PYD78049.1"/>
    <property type="molecule type" value="Genomic_DNA"/>
</dbReference>
<keyword evidence="2" id="KW-1185">Reference proteome</keyword>